<dbReference type="InterPro" id="IPR014014">
    <property type="entry name" value="RNA_helicase_DEAD_Q_motif"/>
</dbReference>
<proteinExistence type="inferred from homology"/>
<dbReference type="AlphaFoldDB" id="A0A9D1PKD8"/>
<evidence type="ECO:0000259" key="8">
    <source>
        <dbReference type="PROSITE" id="PS51192"/>
    </source>
</evidence>
<feature type="compositionally biased region" description="Basic residues" evidence="7">
    <location>
        <begin position="424"/>
        <end position="436"/>
    </location>
</feature>
<reference evidence="11" key="2">
    <citation type="submission" date="2021-04" db="EMBL/GenBank/DDBJ databases">
        <authorList>
            <person name="Gilroy R."/>
        </authorList>
    </citation>
    <scope>NUCLEOTIDE SEQUENCE</scope>
    <source>
        <strain evidence="11">CHK169-2315</strain>
    </source>
</reference>
<name>A0A9D1PKD8_9BACI</name>
<dbReference type="PROSITE" id="PS51195">
    <property type="entry name" value="Q_MOTIF"/>
    <property type="match status" value="1"/>
</dbReference>
<feature type="short sequence motif" description="Q motif" evidence="6">
    <location>
        <begin position="3"/>
        <end position="31"/>
    </location>
</feature>
<evidence type="ECO:0000313" key="11">
    <source>
        <dbReference type="EMBL" id="HIV73657.1"/>
    </source>
</evidence>
<dbReference type="PROSITE" id="PS51192">
    <property type="entry name" value="HELICASE_ATP_BIND_1"/>
    <property type="match status" value="1"/>
</dbReference>
<organism evidence="11 12">
    <name type="scientific">Candidatus Pseudogracilibacillus intestinigallinarum</name>
    <dbReference type="NCBI Taxonomy" id="2838742"/>
    <lineage>
        <taxon>Bacteria</taxon>
        <taxon>Bacillati</taxon>
        <taxon>Bacillota</taxon>
        <taxon>Bacilli</taxon>
        <taxon>Bacillales</taxon>
        <taxon>Bacillaceae</taxon>
        <taxon>Pseudogracilibacillus</taxon>
    </lineage>
</organism>
<comment type="similarity">
    <text evidence="5">Belongs to the DEAD box helicase family.</text>
</comment>
<dbReference type="Pfam" id="PF00271">
    <property type="entry name" value="Helicase_C"/>
    <property type="match status" value="1"/>
</dbReference>
<keyword evidence="3 11" id="KW-0347">Helicase</keyword>
<sequence length="436" mass="49568">MEKKFQALGLSEEIQQIVDELYFKKPTQIQEEAIPAILHGKSIIGQSQTGSGKTHAFLLPLLNRLEDDAEGVQIVITAPTRELAMQLHEEIKTMTTIANKENVWTSRLLIGGLDRQRMMKQLERTPKIIVGTPGRILDMVNEGVLSIYSATSFVVDEADLMLDLRFIETIDELLVTCKRDIQMLIFSATIPTQLQHFIRKYLDKPTYIKIENGIAPQSMTHRLIDRKHGDIVQKIVGISNVIQPFVAILFTNSKESADELAGNLHRAGLNVGVLHGGLTSRERTKTVKAILDLKYEYIVATDLASRGIDIKGASHVINVELPKETEFYIHRVGRTARAGLDGTAISFYTEDDIPLVEQLEKQGLSFVYSDVKNGEFVEAKRYNVRALRKNVSTEVDKEAWKQVRKPKKVKPGYKKKMKQEQEKIKKRLQRQKRRRK</sequence>
<evidence type="ECO:0000259" key="10">
    <source>
        <dbReference type="PROSITE" id="PS51195"/>
    </source>
</evidence>
<dbReference type="SUPFAM" id="SSF52540">
    <property type="entry name" value="P-loop containing nucleoside triphosphate hydrolases"/>
    <property type="match status" value="1"/>
</dbReference>
<feature type="domain" description="Helicase ATP-binding" evidence="8">
    <location>
        <begin position="34"/>
        <end position="208"/>
    </location>
</feature>
<evidence type="ECO:0000256" key="1">
    <source>
        <dbReference type="ARBA" id="ARBA00022741"/>
    </source>
</evidence>
<dbReference type="PANTHER" id="PTHR47959">
    <property type="entry name" value="ATP-DEPENDENT RNA HELICASE RHLE-RELATED"/>
    <property type="match status" value="1"/>
</dbReference>
<keyword evidence="4" id="KW-0067">ATP-binding</keyword>
<dbReference type="InterPro" id="IPR027417">
    <property type="entry name" value="P-loop_NTPase"/>
</dbReference>
<dbReference type="PROSITE" id="PS51194">
    <property type="entry name" value="HELICASE_CTER"/>
    <property type="match status" value="1"/>
</dbReference>
<dbReference type="SMART" id="SM00490">
    <property type="entry name" value="HELICc"/>
    <property type="match status" value="1"/>
</dbReference>
<evidence type="ECO:0000256" key="2">
    <source>
        <dbReference type="ARBA" id="ARBA00022801"/>
    </source>
</evidence>
<feature type="domain" description="DEAD-box RNA helicase Q" evidence="10">
    <location>
        <begin position="3"/>
        <end position="31"/>
    </location>
</feature>
<dbReference type="InterPro" id="IPR001650">
    <property type="entry name" value="Helicase_C-like"/>
</dbReference>
<dbReference type="CDD" id="cd00268">
    <property type="entry name" value="DEADc"/>
    <property type="match status" value="1"/>
</dbReference>
<dbReference type="CDD" id="cd18787">
    <property type="entry name" value="SF2_C_DEAD"/>
    <property type="match status" value="1"/>
</dbReference>
<keyword evidence="2" id="KW-0378">Hydrolase</keyword>
<dbReference type="GO" id="GO:0005524">
    <property type="term" value="F:ATP binding"/>
    <property type="evidence" value="ECO:0007669"/>
    <property type="project" value="UniProtKB-KW"/>
</dbReference>
<evidence type="ECO:0000259" key="9">
    <source>
        <dbReference type="PROSITE" id="PS51194"/>
    </source>
</evidence>
<comment type="caution">
    <text evidence="11">The sequence shown here is derived from an EMBL/GenBank/DDBJ whole genome shotgun (WGS) entry which is preliminary data.</text>
</comment>
<dbReference type="GO" id="GO:0003676">
    <property type="term" value="F:nucleic acid binding"/>
    <property type="evidence" value="ECO:0007669"/>
    <property type="project" value="InterPro"/>
</dbReference>
<accession>A0A9D1PKD8</accession>
<dbReference type="GO" id="GO:0016787">
    <property type="term" value="F:hydrolase activity"/>
    <property type="evidence" value="ECO:0007669"/>
    <property type="project" value="UniProtKB-KW"/>
</dbReference>
<evidence type="ECO:0000313" key="12">
    <source>
        <dbReference type="Proteomes" id="UP000823937"/>
    </source>
</evidence>
<dbReference type="EMBL" id="DXHX01000015">
    <property type="protein sequence ID" value="HIV73657.1"/>
    <property type="molecule type" value="Genomic_DNA"/>
</dbReference>
<feature type="compositionally biased region" description="Basic residues" evidence="7">
    <location>
        <begin position="402"/>
        <end position="417"/>
    </location>
</feature>
<evidence type="ECO:0000256" key="3">
    <source>
        <dbReference type="ARBA" id="ARBA00022806"/>
    </source>
</evidence>
<dbReference type="SMART" id="SM00487">
    <property type="entry name" value="DEXDc"/>
    <property type="match status" value="1"/>
</dbReference>
<evidence type="ECO:0000256" key="6">
    <source>
        <dbReference type="PROSITE-ProRule" id="PRU00552"/>
    </source>
</evidence>
<dbReference type="InterPro" id="IPR050079">
    <property type="entry name" value="DEAD_box_RNA_helicase"/>
</dbReference>
<reference evidence="11" key="1">
    <citation type="journal article" date="2021" name="PeerJ">
        <title>Extensive microbial diversity within the chicken gut microbiome revealed by metagenomics and culture.</title>
        <authorList>
            <person name="Gilroy R."/>
            <person name="Ravi A."/>
            <person name="Getino M."/>
            <person name="Pursley I."/>
            <person name="Horton D.L."/>
            <person name="Alikhan N.F."/>
            <person name="Baker D."/>
            <person name="Gharbi K."/>
            <person name="Hall N."/>
            <person name="Watson M."/>
            <person name="Adriaenssens E.M."/>
            <person name="Foster-Nyarko E."/>
            <person name="Jarju S."/>
            <person name="Secka A."/>
            <person name="Antonio M."/>
            <person name="Oren A."/>
            <person name="Chaudhuri R.R."/>
            <person name="La Ragione R."/>
            <person name="Hildebrand F."/>
            <person name="Pallen M.J."/>
        </authorList>
    </citation>
    <scope>NUCLEOTIDE SEQUENCE</scope>
    <source>
        <strain evidence="11">CHK169-2315</strain>
    </source>
</reference>
<evidence type="ECO:0000256" key="7">
    <source>
        <dbReference type="SAM" id="MobiDB-lite"/>
    </source>
</evidence>
<feature type="region of interest" description="Disordered" evidence="7">
    <location>
        <begin position="399"/>
        <end position="436"/>
    </location>
</feature>
<evidence type="ECO:0000256" key="5">
    <source>
        <dbReference type="ARBA" id="ARBA00038437"/>
    </source>
</evidence>
<dbReference type="PANTHER" id="PTHR47959:SF1">
    <property type="entry name" value="ATP-DEPENDENT RNA HELICASE DBPA"/>
    <property type="match status" value="1"/>
</dbReference>
<dbReference type="InterPro" id="IPR014001">
    <property type="entry name" value="Helicase_ATP-bd"/>
</dbReference>
<protein>
    <submittedName>
        <fullName evidence="11">DEAD/DEAH box helicase</fullName>
    </submittedName>
</protein>
<evidence type="ECO:0000256" key="4">
    <source>
        <dbReference type="ARBA" id="ARBA00022840"/>
    </source>
</evidence>
<dbReference type="Proteomes" id="UP000823937">
    <property type="component" value="Unassembled WGS sequence"/>
</dbReference>
<dbReference type="GO" id="GO:0003724">
    <property type="term" value="F:RNA helicase activity"/>
    <property type="evidence" value="ECO:0007669"/>
    <property type="project" value="InterPro"/>
</dbReference>
<dbReference type="Gene3D" id="3.40.50.300">
    <property type="entry name" value="P-loop containing nucleotide triphosphate hydrolases"/>
    <property type="match status" value="2"/>
</dbReference>
<gene>
    <name evidence="11" type="ORF">H9895_01080</name>
</gene>
<dbReference type="InterPro" id="IPR044742">
    <property type="entry name" value="DEAD/DEAH_RhlB"/>
</dbReference>
<keyword evidence="1" id="KW-0547">Nucleotide-binding</keyword>
<dbReference type="GO" id="GO:0005829">
    <property type="term" value="C:cytosol"/>
    <property type="evidence" value="ECO:0007669"/>
    <property type="project" value="TreeGrafter"/>
</dbReference>
<dbReference type="InterPro" id="IPR011545">
    <property type="entry name" value="DEAD/DEAH_box_helicase_dom"/>
</dbReference>
<feature type="domain" description="Helicase C-terminal" evidence="9">
    <location>
        <begin position="230"/>
        <end position="388"/>
    </location>
</feature>
<dbReference type="Pfam" id="PF00270">
    <property type="entry name" value="DEAD"/>
    <property type="match status" value="1"/>
</dbReference>